<dbReference type="Proteomes" id="UP000002051">
    <property type="component" value="Chromosome 8"/>
</dbReference>
<dbReference type="EMBL" id="CM001224">
    <property type="protein sequence ID" value="AET02486.1"/>
    <property type="molecule type" value="Genomic_DNA"/>
</dbReference>
<organism evidence="2 5">
    <name type="scientific">Medicago truncatula</name>
    <name type="common">Barrel medic</name>
    <name type="synonym">Medicago tribuloides</name>
    <dbReference type="NCBI Taxonomy" id="3880"/>
    <lineage>
        <taxon>Eukaryota</taxon>
        <taxon>Viridiplantae</taxon>
        <taxon>Streptophyta</taxon>
        <taxon>Embryophyta</taxon>
        <taxon>Tracheophyta</taxon>
        <taxon>Spermatophyta</taxon>
        <taxon>Magnoliopsida</taxon>
        <taxon>eudicotyledons</taxon>
        <taxon>Gunneridae</taxon>
        <taxon>Pentapetalae</taxon>
        <taxon>rosids</taxon>
        <taxon>fabids</taxon>
        <taxon>Fabales</taxon>
        <taxon>Fabaceae</taxon>
        <taxon>Papilionoideae</taxon>
        <taxon>50 kb inversion clade</taxon>
        <taxon>NPAAA clade</taxon>
        <taxon>Hologalegina</taxon>
        <taxon>IRL clade</taxon>
        <taxon>Trifolieae</taxon>
        <taxon>Medicago</taxon>
    </lineage>
</organism>
<accession>G7LIC9</accession>
<evidence type="ECO:0000313" key="2">
    <source>
        <dbReference type="EMBL" id="AET02486.1"/>
    </source>
</evidence>
<dbReference type="AlphaFoldDB" id="G7LIC9"/>
<gene>
    <name evidence="2" type="ordered locus">MTR_8g041380</name>
    <name evidence="3" type="ORF">MtrunA17_Chr8g0354111</name>
</gene>
<evidence type="ECO:0000313" key="3">
    <source>
        <dbReference type="EMBL" id="RHN40378.1"/>
    </source>
</evidence>
<sequence>MYPRRKRRRQTEQLLKPGLRVLQLRIPNEDFLWNICGIGNLLRVNTGGSFGLREILLALFLRLRILNWVYGEIDGILFHFYGGILCLILLGKISLG</sequence>
<keyword evidence="1 2" id="KW-0812">Transmembrane</keyword>
<keyword evidence="1" id="KW-1133">Transmembrane helix</keyword>
<dbReference type="EMBL" id="PSQE01000008">
    <property type="protein sequence ID" value="RHN40378.1"/>
    <property type="molecule type" value="Genomic_DNA"/>
</dbReference>
<keyword evidence="1" id="KW-0472">Membrane</keyword>
<keyword evidence="5" id="KW-1185">Reference proteome</keyword>
<dbReference type="HOGENOM" id="CLU_2362960_0_0_1"/>
<reference evidence="2 5" key="1">
    <citation type="journal article" date="2011" name="Nature">
        <title>The Medicago genome provides insight into the evolution of rhizobial symbioses.</title>
        <authorList>
            <person name="Young N.D."/>
            <person name="Debelle F."/>
            <person name="Oldroyd G.E."/>
            <person name="Geurts R."/>
            <person name="Cannon S.B."/>
            <person name="Udvardi M.K."/>
            <person name="Benedito V.A."/>
            <person name="Mayer K.F."/>
            <person name="Gouzy J."/>
            <person name="Schoof H."/>
            <person name="Van de Peer Y."/>
            <person name="Proost S."/>
            <person name="Cook D.R."/>
            <person name="Meyers B.C."/>
            <person name="Spannagl M."/>
            <person name="Cheung F."/>
            <person name="De Mita S."/>
            <person name="Krishnakumar V."/>
            <person name="Gundlach H."/>
            <person name="Zhou S."/>
            <person name="Mudge J."/>
            <person name="Bharti A.K."/>
            <person name="Murray J.D."/>
            <person name="Naoumkina M.A."/>
            <person name="Rosen B."/>
            <person name="Silverstein K.A."/>
            <person name="Tang H."/>
            <person name="Rombauts S."/>
            <person name="Zhao P.X."/>
            <person name="Zhou P."/>
            <person name="Barbe V."/>
            <person name="Bardou P."/>
            <person name="Bechner M."/>
            <person name="Bellec A."/>
            <person name="Berger A."/>
            <person name="Berges H."/>
            <person name="Bidwell S."/>
            <person name="Bisseling T."/>
            <person name="Choisne N."/>
            <person name="Couloux A."/>
            <person name="Denny R."/>
            <person name="Deshpande S."/>
            <person name="Dai X."/>
            <person name="Doyle J.J."/>
            <person name="Dudez A.M."/>
            <person name="Farmer A.D."/>
            <person name="Fouteau S."/>
            <person name="Franken C."/>
            <person name="Gibelin C."/>
            <person name="Gish J."/>
            <person name="Goldstein S."/>
            <person name="Gonzalez A.J."/>
            <person name="Green P.J."/>
            <person name="Hallab A."/>
            <person name="Hartog M."/>
            <person name="Hua A."/>
            <person name="Humphray S.J."/>
            <person name="Jeong D.H."/>
            <person name="Jing Y."/>
            <person name="Jocker A."/>
            <person name="Kenton S.M."/>
            <person name="Kim D.J."/>
            <person name="Klee K."/>
            <person name="Lai H."/>
            <person name="Lang C."/>
            <person name="Lin S."/>
            <person name="Macmil S.L."/>
            <person name="Magdelenat G."/>
            <person name="Matthews L."/>
            <person name="McCorrison J."/>
            <person name="Monaghan E.L."/>
            <person name="Mun J.H."/>
            <person name="Najar F.Z."/>
            <person name="Nicholson C."/>
            <person name="Noirot C."/>
            <person name="O'Bleness M."/>
            <person name="Paule C.R."/>
            <person name="Poulain J."/>
            <person name="Prion F."/>
            <person name="Qin B."/>
            <person name="Qu C."/>
            <person name="Retzel E.F."/>
            <person name="Riddle C."/>
            <person name="Sallet E."/>
            <person name="Samain S."/>
            <person name="Samson N."/>
            <person name="Sanders I."/>
            <person name="Saurat O."/>
            <person name="Scarpelli C."/>
            <person name="Schiex T."/>
            <person name="Segurens B."/>
            <person name="Severin A.J."/>
            <person name="Sherrier D.J."/>
            <person name="Shi R."/>
            <person name="Sims S."/>
            <person name="Singer S.R."/>
            <person name="Sinharoy S."/>
            <person name="Sterck L."/>
            <person name="Viollet A."/>
            <person name="Wang B.B."/>
            <person name="Wang K."/>
            <person name="Wang M."/>
            <person name="Wang X."/>
            <person name="Warfsmann J."/>
            <person name="Weissenbach J."/>
            <person name="White D.D."/>
            <person name="White J.D."/>
            <person name="Wiley G.B."/>
            <person name="Wincker P."/>
            <person name="Xing Y."/>
            <person name="Yang L."/>
            <person name="Yao Z."/>
            <person name="Ying F."/>
            <person name="Zhai J."/>
            <person name="Zhou L."/>
            <person name="Zuber A."/>
            <person name="Denarie J."/>
            <person name="Dixon R.A."/>
            <person name="May G.D."/>
            <person name="Schwartz D.C."/>
            <person name="Rogers J."/>
            <person name="Quetier F."/>
            <person name="Town C.D."/>
            <person name="Roe B.A."/>
        </authorList>
    </citation>
    <scope>NUCLEOTIDE SEQUENCE [LARGE SCALE GENOMIC DNA]</scope>
    <source>
        <strain evidence="2">A17</strain>
        <strain evidence="4 5">cv. Jemalong A17</strain>
    </source>
</reference>
<reference evidence="2 5" key="2">
    <citation type="journal article" date="2014" name="BMC Genomics">
        <title>An improved genome release (version Mt4.0) for the model legume Medicago truncatula.</title>
        <authorList>
            <person name="Tang H."/>
            <person name="Krishnakumar V."/>
            <person name="Bidwell S."/>
            <person name="Rosen B."/>
            <person name="Chan A."/>
            <person name="Zhou S."/>
            <person name="Gentzbittel L."/>
            <person name="Childs K.L."/>
            <person name="Yandell M."/>
            <person name="Gundlach H."/>
            <person name="Mayer K.F."/>
            <person name="Schwartz D.C."/>
            <person name="Town C.D."/>
        </authorList>
    </citation>
    <scope>GENOME REANNOTATION</scope>
    <source>
        <strain evidence="4 5">cv. Jemalong A17</strain>
    </source>
</reference>
<evidence type="ECO:0000313" key="4">
    <source>
        <dbReference type="EnsemblPlants" id="AET02486"/>
    </source>
</evidence>
<feature type="transmembrane region" description="Helical" evidence="1">
    <location>
        <begin position="76"/>
        <end position="95"/>
    </location>
</feature>
<evidence type="ECO:0000256" key="1">
    <source>
        <dbReference type="SAM" id="Phobius"/>
    </source>
</evidence>
<protein>
    <submittedName>
        <fullName evidence="2">Transmembrane protein, putative</fullName>
    </submittedName>
</protein>
<dbReference type="Gramene" id="rna46525">
    <property type="protein sequence ID" value="RHN40378.1"/>
    <property type="gene ID" value="gene46525"/>
</dbReference>
<dbReference type="PaxDb" id="3880-AET02486"/>
<dbReference type="EnsemblPlants" id="AET02486">
    <property type="protein sequence ID" value="AET02486"/>
    <property type="gene ID" value="MTR_8g041380"/>
</dbReference>
<dbReference type="Proteomes" id="UP000265566">
    <property type="component" value="Chromosome 8"/>
</dbReference>
<name>G7LIC9_MEDTR</name>
<reference evidence="3" key="4">
    <citation type="journal article" date="2018" name="Nat. Plants">
        <title>Whole-genome landscape of Medicago truncatula symbiotic genes.</title>
        <authorList>
            <person name="Pecrix Y."/>
            <person name="Gamas P."/>
            <person name="Carrere S."/>
        </authorList>
    </citation>
    <scope>NUCLEOTIDE SEQUENCE</scope>
    <source>
        <tissue evidence="3">Leaves</tissue>
    </source>
</reference>
<proteinExistence type="predicted"/>
<evidence type="ECO:0000313" key="5">
    <source>
        <dbReference type="Proteomes" id="UP000002051"/>
    </source>
</evidence>
<reference evidence="4" key="3">
    <citation type="submission" date="2015-04" db="UniProtKB">
        <authorList>
            <consortium name="EnsemblPlants"/>
        </authorList>
    </citation>
    <scope>IDENTIFICATION</scope>
    <source>
        <strain evidence="4">cv. Jemalong A17</strain>
    </source>
</reference>